<proteinExistence type="predicted"/>
<feature type="transmembrane region" description="Helical" evidence="1">
    <location>
        <begin position="20"/>
        <end position="43"/>
    </location>
</feature>
<comment type="caution">
    <text evidence="2">The sequence shown here is derived from an EMBL/GenBank/DDBJ whole genome shotgun (WGS) entry which is preliminary data.</text>
</comment>
<dbReference type="EMBL" id="SMRT01000013">
    <property type="protein sequence ID" value="TDF94403.1"/>
    <property type="molecule type" value="Genomic_DNA"/>
</dbReference>
<dbReference type="AlphaFoldDB" id="A0A4R5KGC7"/>
<dbReference type="Pfam" id="PF19728">
    <property type="entry name" value="DUF6220"/>
    <property type="match status" value="1"/>
</dbReference>
<sequence length="146" mass="16862">MENEKATITHTRGRVVRWVYALLAAVYFVCVILQVFFAGMGIFVNPDDLQLHRTFANYFEFGSIIMFLLSFLGSIRGGLRWWTLGLFALTALQHMTIQTFTGFLPAFHTVDALLLFGISMHLTKRSWPWLMLRTERRVSEEKGRAL</sequence>
<organism evidence="2 3">
    <name type="scientific">Paenibacillus piri</name>
    <dbReference type="NCBI Taxonomy" id="2547395"/>
    <lineage>
        <taxon>Bacteria</taxon>
        <taxon>Bacillati</taxon>
        <taxon>Bacillota</taxon>
        <taxon>Bacilli</taxon>
        <taxon>Bacillales</taxon>
        <taxon>Paenibacillaceae</taxon>
        <taxon>Paenibacillus</taxon>
    </lineage>
</organism>
<keyword evidence="1" id="KW-0472">Membrane</keyword>
<dbReference type="InterPro" id="IPR046192">
    <property type="entry name" value="DUF6220"/>
</dbReference>
<gene>
    <name evidence="2" type="ORF">E1757_23600</name>
</gene>
<protein>
    <submittedName>
        <fullName evidence="2">Uncharacterized protein</fullName>
    </submittedName>
</protein>
<feature type="transmembrane region" description="Helical" evidence="1">
    <location>
        <begin position="55"/>
        <end position="72"/>
    </location>
</feature>
<evidence type="ECO:0000256" key="1">
    <source>
        <dbReference type="SAM" id="Phobius"/>
    </source>
</evidence>
<dbReference type="Proteomes" id="UP000295636">
    <property type="component" value="Unassembled WGS sequence"/>
</dbReference>
<reference evidence="2 3" key="1">
    <citation type="submission" date="2019-03" db="EMBL/GenBank/DDBJ databases">
        <title>This is whole genome sequence of Paenibacillus sp MS74 strain.</title>
        <authorList>
            <person name="Trinh H.N."/>
        </authorList>
    </citation>
    <scope>NUCLEOTIDE SEQUENCE [LARGE SCALE GENOMIC DNA]</scope>
    <source>
        <strain evidence="2 3">MS74</strain>
    </source>
</reference>
<name>A0A4R5KGC7_9BACL</name>
<evidence type="ECO:0000313" key="2">
    <source>
        <dbReference type="EMBL" id="TDF94403.1"/>
    </source>
</evidence>
<keyword evidence="1" id="KW-1133">Transmembrane helix</keyword>
<feature type="transmembrane region" description="Helical" evidence="1">
    <location>
        <begin position="103"/>
        <end position="123"/>
    </location>
</feature>
<keyword evidence="3" id="KW-1185">Reference proteome</keyword>
<keyword evidence="1" id="KW-0812">Transmembrane</keyword>
<evidence type="ECO:0000313" key="3">
    <source>
        <dbReference type="Proteomes" id="UP000295636"/>
    </source>
</evidence>
<dbReference type="RefSeq" id="WP_133232745.1">
    <property type="nucleotide sequence ID" value="NZ_SMRT01000013.1"/>
</dbReference>
<accession>A0A4R5KGC7</accession>
<dbReference type="OrthoDB" id="165966at2"/>